<evidence type="ECO:0000313" key="4">
    <source>
        <dbReference type="EnsemblMetazoa" id="CapteP212839"/>
    </source>
</evidence>
<dbReference type="Proteomes" id="UP000014760">
    <property type="component" value="Unassembled WGS sequence"/>
</dbReference>
<dbReference type="InterPro" id="IPR014729">
    <property type="entry name" value="Rossmann-like_a/b/a_fold"/>
</dbReference>
<protein>
    <recommendedName>
        <fullName evidence="2">UspA domain-containing protein</fullName>
    </recommendedName>
</protein>
<reference evidence="3 5" key="2">
    <citation type="journal article" date="2013" name="Nature">
        <title>Insights into bilaterian evolution from three spiralian genomes.</title>
        <authorList>
            <person name="Simakov O."/>
            <person name="Marletaz F."/>
            <person name="Cho S.J."/>
            <person name="Edsinger-Gonzales E."/>
            <person name="Havlak P."/>
            <person name="Hellsten U."/>
            <person name="Kuo D.H."/>
            <person name="Larsson T."/>
            <person name="Lv J."/>
            <person name="Arendt D."/>
            <person name="Savage R."/>
            <person name="Osoegawa K."/>
            <person name="de Jong P."/>
            <person name="Grimwood J."/>
            <person name="Chapman J.A."/>
            <person name="Shapiro H."/>
            <person name="Aerts A."/>
            <person name="Otillar R.P."/>
            <person name="Terry A.Y."/>
            <person name="Boore J.L."/>
            <person name="Grigoriev I.V."/>
            <person name="Lindberg D.R."/>
            <person name="Seaver E.C."/>
            <person name="Weisblat D.A."/>
            <person name="Putnam N.H."/>
            <person name="Rokhsar D.S."/>
        </authorList>
    </citation>
    <scope>NUCLEOTIDE SEQUENCE</scope>
    <source>
        <strain evidence="3 5">I ESC-2004</strain>
    </source>
</reference>
<feature type="region of interest" description="Disordered" evidence="1">
    <location>
        <begin position="210"/>
        <end position="239"/>
    </location>
</feature>
<keyword evidence="5" id="KW-1185">Reference proteome</keyword>
<dbReference type="AlphaFoldDB" id="R7V4E4"/>
<dbReference type="Gene3D" id="3.40.50.620">
    <property type="entry name" value="HUPs"/>
    <property type="match status" value="1"/>
</dbReference>
<gene>
    <name evidence="3" type="ORF">CAPTEDRAFT_212839</name>
</gene>
<proteinExistence type="predicted"/>
<feature type="domain" description="UspA" evidence="2">
    <location>
        <begin position="63"/>
        <end position="205"/>
    </location>
</feature>
<evidence type="ECO:0000259" key="2">
    <source>
        <dbReference type="Pfam" id="PF00582"/>
    </source>
</evidence>
<accession>R7V4E4</accession>
<dbReference type="OrthoDB" id="843225at2759"/>
<reference evidence="4" key="3">
    <citation type="submission" date="2015-06" db="UniProtKB">
        <authorList>
            <consortium name="EnsemblMetazoa"/>
        </authorList>
    </citation>
    <scope>IDENTIFICATION</scope>
</reference>
<dbReference type="PANTHER" id="PTHR46989:SF3">
    <property type="entry name" value="USPA DOMAIN-CONTAINING PROTEIN"/>
    <property type="match status" value="1"/>
</dbReference>
<dbReference type="HOGENOM" id="CLU_1103668_0_0_1"/>
<organism evidence="3">
    <name type="scientific">Capitella teleta</name>
    <name type="common">Polychaete worm</name>
    <dbReference type="NCBI Taxonomy" id="283909"/>
    <lineage>
        <taxon>Eukaryota</taxon>
        <taxon>Metazoa</taxon>
        <taxon>Spiralia</taxon>
        <taxon>Lophotrochozoa</taxon>
        <taxon>Annelida</taxon>
        <taxon>Polychaeta</taxon>
        <taxon>Sedentaria</taxon>
        <taxon>Scolecida</taxon>
        <taxon>Capitellidae</taxon>
        <taxon>Capitella</taxon>
    </lineage>
</organism>
<sequence length="252" mass="28645">MEQAIRRPSVGCIEIPKVQTEHRALKKTNSSAPGAQPRADTALTRCAPDIACVRRTKVKERCVCLAVNGGSLSELVFQWYLDNTHRPGNRLVLIHVLEEIHTNLFPDEINRTSSSVESEYQRSLQNSAELKTRLSTKLNKLGVSFKFVARYGQPARVIVTVVQEEDADLVVVGYQVQGRLQRLLTGGSIANHVTKHAHCPVLVCRHKMKQKPTGWSDDDDDFRERRRGSERRGRRSKPRAMWETLVRTIKRE</sequence>
<name>R7V4E4_CAPTE</name>
<evidence type="ECO:0000256" key="1">
    <source>
        <dbReference type="SAM" id="MobiDB-lite"/>
    </source>
</evidence>
<dbReference type="InterPro" id="IPR006016">
    <property type="entry name" value="UspA"/>
</dbReference>
<dbReference type="EMBL" id="KB296865">
    <property type="protein sequence ID" value="ELU11216.1"/>
    <property type="molecule type" value="Genomic_DNA"/>
</dbReference>
<dbReference type="Pfam" id="PF00582">
    <property type="entry name" value="Usp"/>
    <property type="match status" value="1"/>
</dbReference>
<dbReference type="EMBL" id="AMQN01005798">
    <property type="status" value="NOT_ANNOTATED_CDS"/>
    <property type="molecule type" value="Genomic_DNA"/>
</dbReference>
<dbReference type="EnsemblMetazoa" id="CapteT212839">
    <property type="protein sequence ID" value="CapteP212839"/>
    <property type="gene ID" value="CapteG212839"/>
</dbReference>
<feature type="compositionally biased region" description="Basic residues" evidence="1">
    <location>
        <begin position="225"/>
        <end position="238"/>
    </location>
</feature>
<dbReference type="SUPFAM" id="SSF52402">
    <property type="entry name" value="Adenine nucleotide alpha hydrolases-like"/>
    <property type="match status" value="1"/>
</dbReference>
<dbReference type="PANTHER" id="PTHR46989">
    <property type="entry name" value="USP DOMAIN-CONTAINING PROTEIN"/>
    <property type="match status" value="1"/>
</dbReference>
<evidence type="ECO:0000313" key="5">
    <source>
        <dbReference type="Proteomes" id="UP000014760"/>
    </source>
</evidence>
<evidence type="ECO:0000313" key="3">
    <source>
        <dbReference type="EMBL" id="ELU11216.1"/>
    </source>
</evidence>
<reference evidence="5" key="1">
    <citation type="submission" date="2012-12" db="EMBL/GenBank/DDBJ databases">
        <authorList>
            <person name="Hellsten U."/>
            <person name="Grimwood J."/>
            <person name="Chapman J.A."/>
            <person name="Shapiro H."/>
            <person name="Aerts A."/>
            <person name="Otillar R.P."/>
            <person name="Terry A.Y."/>
            <person name="Boore J.L."/>
            <person name="Simakov O."/>
            <person name="Marletaz F."/>
            <person name="Cho S.-J."/>
            <person name="Edsinger-Gonzales E."/>
            <person name="Havlak P."/>
            <person name="Kuo D.-H."/>
            <person name="Larsson T."/>
            <person name="Lv J."/>
            <person name="Arendt D."/>
            <person name="Savage R."/>
            <person name="Osoegawa K."/>
            <person name="de Jong P."/>
            <person name="Lindberg D.R."/>
            <person name="Seaver E.C."/>
            <person name="Weisblat D.A."/>
            <person name="Putnam N.H."/>
            <person name="Grigoriev I.V."/>
            <person name="Rokhsar D.S."/>
        </authorList>
    </citation>
    <scope>NUCLEOTIDE SEQUENCE</scope>
    <source>
        <strain evidence="5">I ESC-2004</strain>
    </source>
</reference>
<dbReference type="CDD" id="cd23659">
    <property type="entry name" value="USP_At3g01520-like"/>
    <property type="match status" value="1"/>
</dbReference>